<feature type="compositionally biased region" description="Acidic residues" evidence="1">
    <location>
        <begin position="74"/>
        <end position="86"/>
    </location>
</feature>
<dbReference type="OrthoDB" id="3478723at2"/>
<keyword evidence="4" id="KW-1185">Reference proteome</keyword>
<comment type="caution">
    <text evidence="3">The sequence shown here is derived from an EMBL/GenBank/DDBJ whole genome shotgun (WGS) entry which is preliminary data.</text>
</comment>
<feature type="compositionally biased region" description="Basic and acidic residues" evidence="1">
    <location>
        <begin position="109"/>
        <end position="125"/>
    </location>
</feature>
<evidence type="ECO:0000313" key="4">
    <source>
        <dbReference type="Proteomes" id="UP000237846"/>
    </source>
</evidence>
<evidence type="ECO:0000256" key="1">
    <source>
        <dbReference type="SAM" id="MobiDB-lite"/>
    </source>
</evidence>
<evidence type="ECO:0000313" key="3">
    <source>
        <dbReference type="EMBL" id="PRX97320.1"/>
    </source>
</evidence>
<dbReference type="EMBL" id="PVZC01000006">
    <property type="protein sequence ID" value="PRX97320.1"/>
    <property type="molecule type" value="Genomic_DNA"/>
</dbReference>
<accession>A0A2T0Q0K7</accession>
<proteinExistence type="predicted"/>
<organism evidence="3 4">
    <name type="scientific">Allonocardiopsis opalescens</name>
    <dbReference type="NCBI Taxonomy" id="1144618"/>
    <lineage>
        <taxon>Bacteria</taxon>
        <taxon>Bacillati</taxon>
        <taxon>Actinomycetota</taxon>
        <taxon>Actinomycetes</taxon>
        <taxon>Streptosporangiales</taxon>
        <taxon>Allonocardiopsis</taxon>
    </lineage>
</organism>
<dbReference type="AlphaFoldDB" id="A0A2T0Q0K7"/>
<reference evidence="3 4" key="1">
    <citation type="submission" date="2018-03" db="EMBL/GenBank/DDBJ databases">
        <title>Genomic Encyclopedia of Archaeal and Bacterial Type Strains, Phase II (KMG-II): from individual species to whole genera.</title>
        <authorList>
            <person name="Goeker M."/>
        </authorList>
    </citation>
    <scope>NUCLEOTIDE SEQUENCE [LARGE SCALE GENOMIC DNA]</scope>
    <source>
        <strain evidence="3 4">DSM 45601</strain>
    </source>
</reference>
<feature type="compositionally biased region" description="Basic and acidic residues" evidence="1">
    <location>
        <begin position="136"/>
        <end position="146"/>
    </location>
</feature>
<dbReference type="Pfam" id="PF18970">
    <property type="entry name" value="DUF5709"/>
    <property type="match status" value="1"/>
</dbReference>
<feature type="region of interest" description="Disordered" evidence="1">
    <location>
        <begin position="1"/>
        <end position="146"/>
    </location>
</feature>
<feature type="compositionally biased region" description="Basic and acidic residues" evidence="1">
    <location>
        <begin position="1"/>
        <end position="14"/>
    </location>
</feature>
<name>A0A2T0Q0K7_9ACTN</name>
<evidence type="ECO:0000259" key="2">
    <source>
        <dbReference type="Pfam" id="PF18970"/>
    </source>
</evidence>
<feature type="domain" description="DUF5709" evidence="2">
    <location>
        <begin position="100"/>
        <end position="143"/>
    </location>
</feature>
<dbReference type="RefSeq" id="WP_146159513.1">
    <property type="nucleotide sequence ID" value="NZ_PVZC01000006.1"/>
</dbReference>
<gene>
    <name evidence="3" type="ORF">CLV72_106357</name>
</gene>
<dbReference type="Proteomes" id="UP000237846">
    <property type="component" value="Unassembled WGS sequence"/>
</dbReference>
<sequence>MTERKPDRDPRSAFEDEGIPDLQDGTPQQQWASDPEEAPLPGDEPQAVEDYGTTAEEEREGEPLDGRLSREEPDVNADLDLEEGADPEGSTRDSYLEEGPVGRMVASDEGSRPDREKDSVARDVGEDTGGATAEEDAMRTVPDEEA</sequence>
<dbReference type="InterPro" id="IPR043763">
    <property type="entry name" value="DUF5709"/>
</dbReference>
<protein>
    <recommendedName>
        <fullName evidence="2">DUF5709 domain-containing protein</fullName>
    </recommendedName>
</protein>
<feature type="compositionally biased region" description="Basic and acidic residues" evidence="1">
    <location>
        <begin position="61"/>
        <end position="73"/>
    </location>
</feature>